<dbReference type="GO" id="GO:0004180">
    <property type="term" value="F:carboxypeptidase activity"/>
    <property type="evidence" value="ECO:0007669"/>
    <property type="project" value="UniProtKB-KW"/>
</dbReference>
<dbReference type="InterPro" id="IPR052179">
    <property type="entry name" value="DD-CPase-like"/>
</dbReference>
<dbReference type="InterPro" id="IPR003709">
    <property type="entry name" value="VanY-like_core_dom"/>
</dbReference>
<dbReference type="Gene3D" id="3.30.1380.10">
    <property type="match status" value="1"/>
</dbReference>
<name>A0ABT0Q809_9RHOB</name>
<feature type="compositionally biased region" description="Basic and acidic residues" evidence="1">
    <location>
        <begin position="57"/>
        <end position="80"/>
    </location>
</feature>
<organism evidence="3 4">
    <name type="scientific">Ruegeria spongiae</name>
    <dbReference type="NCBI Taxonomy" id="2942209"/>
    <lineage>
        <taxon>Bacteria</taxon>
        <taxon>Pseudomonadati</taxon>
        <taxon>Pseudomonadota</taxon>
        <taxon>Alphaproteobacteria</taxon>
        <taxon>Rhodobacterales</taxon>
        <taxon>Roseobacteraceae</taxon>
        <taxon>Ruegeria</taxon>
    </lineage>
</organism>
<feature type="region of interest" description="Disordered" evidence="1">
    <location>
        <begin position="56"/>
        <end position="81"/>
    </location>
</feature>
<feature type="domain" description="D-alanyl-D-alanine carboxypeptidase-like core" evidence="2">
    <location>
        <begin position="151"/>
        <end position="255"/>
    </location>
</feature>
<dbReference type="EMBL" id="JAMFMB010000048">
    <property type="protein sequence ID" value="MCL6286014.1"/>
    <property type="molecule type" value="Genomic_DNA"/>
</dbReference>
<evidence type="ECO:0000259" key="2">
    <source>
        <dbReference type="Pfam" id="PF02557"/>
    </source>
</evidence>
<keyword evidence="4" id="KW-1185">Reference proteome</keyword>
<gene>
    <name evidence="3" type="ORF">M3P21_21085</name>
</gene>
<dbReference type="SUPFAM" id="SSF55166">
    <property type="entry name" value="Hedgehog/DD-peptidase"/>
    <property type="match status" value="1"/>
</dbReference>
<sequence length="639" mass="67366">MGLSKMISGQPIGGGAQIKEGLIGAHPLLLSMGASLLSGQGVGPGLQGGLAGMMQMQERKRLREREKAEEQRQEHLRAEGLEFTSGALSGLGTYAISNMAPMNANNTTQEVMAQHGGPTVAAAEALNQGGFDFTPYAVGGAASRPDSFTGLNPDMQQAVASMLQAADAELGQGALKITSAYRSPELQGRLYEAALKKYGSPEAARKWVAPPGRSQHNHGTAIDFAGADGGLLRDANSREAQWIARNASRFGLDVPMNWEPWQVELAGARGGQPQQAGPSMSPDEAAQALHNPYVPAAMKQAIIGQFQPQQDQRTALLQNIHGLIEMGYPRAEAVRLARGGAVGDTAAMQTLKARAQASGLQEGTPAYQDFMRTGGKAGTSLQVGADGSVSFNDGVPVIPGGQSPMTTNSPRDGGKLAQELSKGDAATLNEVGEAARTATQLESLANQLEVITPQLGYTGPGGGFYGAVDDMVGFLPGDSGARGAFKSLAMEAQLSFTEKTKGAITDREMAMFKAAVPNLGQTPEANRMISQVMQAGAQRVQARAAFFENWARVHGSLEGAQEVWGAYMRDNPLLAEGSGGLTVNPEGGWNSYLNRKPAMSYTPEGIMQMGRDEVGMVPIERLTGPQIDALERRMQQLGF</sequence>
<keyword evidence="3" id="KW-0121">Carboxypeptidase</keyword>
<accession>A0ABT0Q809</accession>
<dbReference type="PANTHER" id="PTHR34385:SF1">
    <property type="entry name" value="PEPTIDOGLYCAN L-ALANYL-D-GLUTAMATE ENDOPEPTIDASE CWLK"/>
    <property type="match status" value="1"/>
</dbReference>
<proteinExistence type="predicted"/>
<dbReference type="InterPro" id="IPR009045">
    <property type="entry name" value="Zn_M74/Hedgehog-like"/>
</dbReference>
<comment type="caution">
    <text evidence="3">The sequence shown here is derived from an EMBL/GenBank/DDBJ whole genome shotgun (WGS) entry which is preliminary data.</text>
</comment>
<dbReference type="PANTHER" id="PTHR34385">
    <property type="entry name" value="D-ALANYL-D-ALANINE CARBOXYPEPTIDASE"/>
    <property type="match status" value="1"/>
</dbReference>
<keyword evidence="3" id="KW-0645">Protease</keyword>
<dbReference type="Pfam" id="PF02557">
    <property type="entry name" value="VanY"/>
    <property type="match status" value="1"/>
</dbReference>
<evidence type="ECO:0000313" key="4">
    <source>
        <dbReference type="Proteomes" id="UP001203880"/>
    </source>
</evidence>
<reference evidence="3" key="1">
    <citation type="submission" date="2022-05" db="EMBL/GenBank/DDBJ databases">
        <authorList>
            <person name="Park J.-S."/>
        </authorList>
    </citation>
    <scope>NUCLEOTIDE SEQUENCE</scope>
    <source>
        <strain evidence="3">2012CJ41-6</strain>
    </source>
</reference>
<keyword evidence="3" id="KW-0378">Hydrolase</keyword>
<evidence type="ECO:0000256" key="1">
    <source>
        <dbReference type="SAM" id="MobiDB-lite"/>
    </source>
</evidence>
<dbReference type="Proteomes" id="UP001203880">
    <property type="component" value="Unassembled WGS sequence"/>
</dbReference>
<evidence type="ECO:0000313" key="3">
    <source>
        <dbReference type="EMBL" id="MCL6286014.1"/>
    </source>
</evidence>
<dbReference type="RefSeq" id="WP_249713355.1">
    <property type="nucleotide sequence ID" value="NZ_JAMFMB010000048.1"/>
</dbReference>
<protein>
    <submittedName>
        <fullName evidence="3">D-alanyl-D-alanine carboxypeptidase family protein</fullName>
    </submittedName>
</protein>